<evidence type="ECO:0000313" key="1">
    <source>
        <dbReference type="EMBL" id="KAF2246971.1"/>
    </source>
</evidence>
<evidence type="ECO:0000313" key="2">
    <source>
        <dbReference type="Proteomes" id="UP000800094"/>
    </source>
</evidence>
<dbReference type="EMBL" id="ML987198">
    <property type="protein sequence ID" value="KAF2246971.1"/>
    <property type="molecule type" value="Genomic_DNA"/>
</dbReference>
<accession>A0A6A6I9C9</accession>
<dbReference type="AlphaFoldDB" id="A0A6A6I9C9"/>
<dbReference type="RefSeq" id="XP_033681975.1">
    <property type="nucleotide sequence ID" value="XM_033833536.1"/>
</dbReference>
<keyword evidence="2" id="KW-1185">Reference proteome</keyword>
<protein>
    <submittedName>
        <fullName evidence="1">Uncharacterized protein</fullName>
    </submittedName>
</protein>
<organism evidence="1 2">
    <name type="scientific">Trematosphaeria pertusa</name>
    <dbReference type="NCBI Taxonomy" id="390896"/>
    <lineage>
        <taxon>Eukaryota</taxon>
        <taxon>Fungi</taxon>
        <taxon>Dikarya</taxon>
        <taxon>Ascomycota</taxon>
        <taxon>Pezizomycotina</taxon>
        <taxon>Dothideomycetes</taxon>
        <taxon>Pleosporomycetidae</taxon>
        <taxon>Pleosporales</taxon>
        <taxon>Massarineae</taxon>
        <taxon>Trematosphaeriaceae</taxon>
        <taxon>Trematosphaeria</taxon>
    </lineage>
</organism>
<dbReference type="GeneID" id="54586866"/>
<reference evidence="1" key="1">
    <citation type="journal article" date="2020" name="Stud. Mycol.">
        <title>101 Dothideomycetes genomes: a test case for predicting lifestyles and emergence of pathogens.</title>
        <authorList>
            <person name="Haridas S."/>
            <person name="Albert R."/>
            <person name="Binder M."/>
            <person name="Bloem J."/>
            <person name="Labutti K."/>
            <person name="Salamov A."/>
            <person name="Andreopoulos B."/>
            <person name="Baker S."/>
            <person name="Barry K."/>
            <person name="Bills G."/>
            <person name="Bluhm B."/>
            <person name="Cannon C."/>
            <person name="Castanera R."/>
            <person name="Culley D."/>
            <person name="Daum C."/>
            <person name="Ezra D."/>
            <person name="Gonzalez J."/>
            <person name="Henrissat B."/>
            <person name="Kuo A."/>
            <person name="Liang C."/>
            <person name="Lipzen A."/>
            <person name="Lutzoni F."/>
            <person name="Magnuson J."/>
            <person name="Mondo S."/>
            <person name="Nolan M."/>
            <person name="Ohm R."/>
            <person name="Pangilinan J."/>
            <person name="Park H.-J."/>
            <person name="Ramirez L."/>
            <person name="Alfaro M."/>
            <person name="Sun H."/>
            <person name="Tritt A."/>
            <person name="Yoshinaga Y."/>
            <person name="Zwiers L.-H."/>
            <person name="Turgeon B."/>
            <person name="Goodwin S."/>
            <person name="Spatafora J."/>
            <person name="Crous P."/>
            <person name="Grigoriev I."/>
        </authorList>
    </citation>
    <scope>NUCLEOTIDE SEQUENCE</scope>
    <source>
        <strain evidence="1">CBS 122368</strain>
    </source>
</reference>
<gene>
    <name evidence="1" type="ORF">BU26DRAFT_56648</name>
</gene>
<dbReference type="Proteomes" id="UP000800094">
    <property type="component" value="Unassembled WGS sequence"/>
</dbReference>
<sequence>MSFGAFSQKHGVNQHRWTWLGGRRGVCMHATGLAGSAERRLDKTARCAYKGRRKILGPESVRSKRALDAGRCHYKGVCCLFSTALLCLLPF</sequence>
<name>A0A6A6I9C9_9PLEO</name>
<proteinExistence type="predicted"/>